<reference evidence="3 4" key="1">
    <citation type="submission" date="2015-08" db="EMBL/GenBank/DDBJ databases">
        <title>Antibacterial properties of a collection of Vibrionaceae strains.</title>
        <authorList>
            <person name="Giubergia S."/>
        </authorList>
    </citation>
    <scope>NUCLEOTIDE SEQUENCE [LARGE SCALE GENOMIC DNA]</scope>
    <source>
        <strain evidence="3 4">S0821</strain>
    </source>
</reference>
<evidence type="ECO:0000259" key="2">
    <source>
        <dbReference type="Pfam" id="PF00266"/>
    </source>
</evidence>
<accession>A0A0Q2Y2V7</accession>
<name>A0A0Q2Y2V7_VIBFU</name>
<proteinExistence type="predicted"/>
<dbReference type="AlphaFoldDB" id="A0A0Q2Y2V7"/>
<dbReference type="EMBL" id="LKHS01000004">
    <property type="protein sequence ID" value="KQH87036.1"/>
    <property type="molecule type" value="Genomic_DNA"/>
</dbReference>
<dbReference type="InterPro" id="IPR015424">
    <property type="entry name" value="PyrdxlP-dep_Trfase"/>
</dbReference>
<dbReference type="Gene3D" id="3.90.1150.10">
    <property type="entry name" value="Aspartate Aminotransferase, domain 1"/>
    <property type="match status" value="1"/>
</dbReference>
<evidence type="ECO:0000256" key="1">
    <source>
        <dbReference type="ARBA" id="ARBA00022898"/>
    </source>
</evidence>
<dbReference type="InterPro" id="IPR000192">
    <property type="entry name" value="Aminotrans_V_dom"/>
</dbReference>
<evidence type="ECO:0000313" key="3">
    <source>
        <dbReference type="EMBL" id="KQH87036.1"/>
    </source>
</evidence>
<protein>
    <submittedName>
        <fullName evidence="3">Nitrogen fixation protein NifS</fullName>
    </submittedName>
</protein>
<dbReference type="PANTHER" id="PTHR43586">
    <property type="entry name" value="CYSTEINE DESULFURASE"/>
    <property type="match status" value="1"/>
</dbReference>
<keyword evidence="1" id="KW-0663">Pyridoxal phosphate</keyword>
<dbReference type="RefSeq" id="WP_055465439.1">
    <property type="nucleotide sequence ID" value="NZ_LKHS01000004.1"/>
</dbReference>
<comment type="caution">
    <text evidence="3">The sequence shown here is derived from an EMBL/GenBank/DDBJ whole genome shotgun (WGS) entry which is preliminary data.</text>
</comment>
<dbReference type="Proteomes" id="UP000051221">
    <property type="component" value="Unassembled WGS sequence"/>
</dbReference>
<dbReference type="InterPro" id="IPR015422">
    <property type="entry name" value="PyrdxlP-dep_Trfase_small"/>
</dbReference>
<feature type="domain" description="Aminotransferase class V" evidence="2">
    <location>
        <begin position="26"/>
        <end position="243"/>
    </location>
</feature>
<dbReference type="Gene3D" id="3.40.640.10">
    <property type="entry name" value="Type I PLP-dependent aspartate aminotransferase-like (Major domain)"/>
    <property type="match status" value="1"/>
</dbReference>
<evidence type="ECO:0000313" key="4">
    <source>
        <dbReference type="Proteomes" id="UP000051221"/>
    </source>
</evidence>
<feature type="domain" description="Aminotransferase class V" evidence="2">
    <location>
        <begin position="307"/>
        <end position="403"/>
    </location>
</feature>
<dbReference type="InterPro" id="IPR015421">
    <property type="entry name" value="PyrdxlP-dep_Trfase_major"/>
</dbReference>
<dbReference type="PANTHER" id="PTHR43586:SF21">
    <property type="entry name" value="PYRIDOXAL PHOSPHATE (PLP)-DEPENDENT ASPARTATE AMINOTRANSFERASE SUPERFAMILY"/>
    <property type="match status" value="1"/>
</dbReference>
<gene>
    <name evidence="3" type="ORF">AMR76_04750</name>
</gene>
<dbReference type="Pfam" id="PF00266">
    <property type="entry name" value="Aminotran_5"/>
    <property type="match status" value="2"/>
</dbReference>
<dbReference type="InParanoid" id="A0A0Q2Y2V7"/>
<organism evidence="3 4">
    <name type="scientific">Vibrio furnissii</name>
    <dbReference type="NCBI Taxonomy" id="29494"/>
    <lineage>
        <taxon>Bacteria</taxon>
        <taxon>Pseudomonadati</taxon>
        <taxon>Pseudomonadota</taxon>
        <taxon>Gammaproteobacteria</taxon>
        <taxon>Vibrionales</taxon>
        <taxon>Vibrionaceae</taxon>
        <taxon>Vibrio</taxon>
    </lineage>
</organism>
<dbReference type="SUPFAM" id="SSF53383">
    <property type="entry name" value="PLP-dependent transferases"/>
    <property type="match status" value="1"/>
</dbReference>
<keyword evidence="4" id="KW-1185">Reference proteome</keyword>
<sequence>MRTLDLDFIRQQFPAFEQPSLQAQAFFENAGGSYLCRQVLDRFDTYFHQLKVQPYYPNAVSGKAGQWMDESYQALAPWLGVSANEIYFGPSTSQNTYVLANAVMGWLQPGDEIIVTNQDHEANSGAWRRLAERGIVVREWAVNRATGMLELDALTPLLNANTKLLTFPHCSNLLGYVNPVAEICALAHQHGVRTVVDGVSFAGHGLPDLPALGTDIYLFSLYKVYGPHLGVMVIQPEMAEKLSNQGHFFNASVREKVLYPAGPDHAQVAATKGVGDYFSALYQHHFPNADHASDADKAQAVRTLLHDAEQALLTPLITYLRAHPSIHIVGPDTLDNRAPTVSITVDGHVPLELAETLGKAGILCGAGHFYSYRLLQGMDIDPALGVLRFSMVHNTSPDEVQHLIDTLDAVLGA</sequence>